<gene>
    <name evidence="1" type="ORF">QFC19_009474</name>
</gene>
<evidence type="ECO:0000313" key="2">
    <source>
        <dbReference type="Proteomes" id="UP001241377"/>
    </source>
</evidence>
<accession>A0ACC2UVB7</accession>
<organism evidence="1 2">
    <name type="scientific">Naganishia cerealis</name>
    <dbReference type="NCBI Taxonomy" id="610337"/>
    <lineage>
        <taxon>Eukaryota</taxon>
        <taxon>Fungi</taxon>
        <taxon>Dikarya</taxon>
        <taxon>Basidiomycota</taxon>
        <taxon>Agaricomycotina</taxon>
        <taxon>Tremellomycetes</taxon>
        <taxon>Filobasidiales</taxon>
        <taxon>Filobasidiaceae</taxon>
        <taxon>Naganishia</taxon>
    </lineage>
</organism>
<sequence length="193" mass="21469">MTVQQYRKQQALPPTPPASPPANHVTPTTSPRTSSAASYPRLSGSQQVLELPKGLRKKKGKRRKSGSSGAEQGNAGENLVNESPSQPLSEGAFQEKNTERSTSENSCPTAQGVKGKAKRLDEVSARPVLRSVAQHGKVLHQEPVRDQERKRRLQRKMSTVLDWRNEKSSQYLTTRMCLSWEKRMGIVRLVNAE</sequence>
<protein>
    <submittedName>
        <fullName evidence="1">Uncharacterized protein</fullName>
    </submittedName>
</protein>
<dbReference type="EMBL" id="JASBWR010000163">
    <property type="protein sequence ID" value="KAJ9090732.1"/>
    <property type="molecule type" value="Genomic_DNA"/>
</dbReference>
<reference evidence="1" key="1">
    <citation type="submission" date="2023-04" db="EMBL/GenBank/DDBJ databases">
        <title>Draft Genome sequencing of Naganishia species isolated from polar environments using Oxford Nanopore Technology.</title>
        <authorList>
            <person name="Leo P."/>
            <person name="Venkateswaran K."/>
        </authorList>
    </citation>
    <scope>NUCLEOTIDE SEQUENCE</scope>
    <source>
        <strain evidence="1">MNA-CCFEE 5261</strain>
    </source>
</reference>
<comment type="caution">
    <text evidence="1">The sequence shown here is derived from an EMBL/GenBank/DDBJ whole genome shotgun (WGS) entry which is preliminary data.</text>
</comment>
<evidence type="ECO:0000313" key="1">
    <source>
        <dbReference type="EMBL" id="KAJ9090732.1"/>
    </source>
</evidence>
<name>A0ACC2UVB7_9TREE</name>
<proteinExistence type="predicted"/>
<keyword evidence="2" id="KW-1185">Reference proteome</keyword>
<dbReference type="Proteomes" id="UP001241377">
    <property type="component" value="Unassembled WGS sequence"/>
</dbReference>